<dbReference type="GeneID" id="40317476"/>
<feature type="compositionally biased region" description="Polar residues" evidence="1">
    <location>
        <begin position="288"/>
        <end position="297"/>
    </location>
</feature>
<dbReference type="RefSeq" id="XP_029229137.1">
    <property type="nucleotide sequence ID" value="XM_029370782.1"/>
</dbReference>
<reference evidence="4 5" key="1">
    <citation type="journal article" date="2018" name="BMC Genomics">
        <title>Genomic comparison of Trypanosoma conorhini and Trypanosoma rangeli to Trypanosoma cruzi strains of high and low virulence.</title>
        <authorList>
            <person name="Bradwell K.R."/>
            <person name="Koparde V.N."/>
            <person name="Matveyev A.V."/>
            <person name="Serrano M.G."/>
            <person name="Alves J.M."/>
            <person name="Parikh H."/>
            <person name="Huang B."/>
            <person name="Lee V."/>
            <person name="Espinosa-Alvarez O."/>
            <person name="Ortiz P.A."/>
            <person name="Costa-Martins A.G."/>
            <person name="Teixeira M.M."/>
            <person name="Buck G.A."/>
        </authorList>
    </citation>
    <scope>NUCLEOTIDE SEQUENCE [LARGE SCALE GENOMIC DNA]</scope>
    <source>
        <strain evidence="4 5">025E</strain>
    </source>
</reference>
<dbReference type="AlphaFoldDB" id="A0A422PRA2"/>
<feature type="domain" description="PH-like" evidence="2">
    <location>
        <begin position="3"/>
        <end position="110"/>
    </location>
</feature>
<feature type="domain" description="Kinetoplastid PH-like" evidence="3">
    <location>
        <begin position="743"/>
        <end position="871"/>
    </location>
</feature>
<feature type="region of interest" description="Disordered" evidence="1">
    <location>
        <begin position="246"/>
        <end position="265"/>
    </location>
</feature>
<proteinExistence type="predicted"/>
<keyword evidence="5" id="KW-1185">Reference proteome</keyword>
<dbReference type="InterPro" id="IPR057417">
    <property type="entry name" value="PH-like_trypanosoma"/>
</dbReference>
<evidence type="ECO:0000313" key="4">
    <source>
        <dbReference type="EMBL" id="RNF20265.1"/>
    </source>
</evidence>
<dbReference type="Pfam" id="PF25401">
    <property type="entry name" value="PH_27"/>
    <property type="match status" value="1"/>
</dbReference>
<feature type="compositionally biased region" description="Polar residues" evidence="1">
    <location>
        <begin position="405"/>
        <end position="417"/>
    </location>
</feature>
<dbReference type="Pfam" id="PF26289">
    <property type="entry name" value="PH_38"/>
    <property type="match status" value="1"/>
</dbReference>
<accession>A0A422PRA2</accession>
<feature type="compositionally biased region" description="Basic residues" evidence="1">
    <location>
        <begin position="722"/>
        <end position="734"/>
    </location>
</feature>
<protein>
    <recommendedName>
        <fullName evidence="6">PH domain-containing protein</fullName>
    </recommendedName>
</protein>
<feature type="compositionally biased region" description="Low complexity" evidence="1">
    <location>
        <begin position="682"/>
        <end position="695"/>
    </location>
</feature>
<feature type="compositionally biased region" description="Polar residues" evidence="1">
    <location>
        <begin position="249"/>
        <end position="265"/>
    </location>
</feature>
<name>A0A422PRA2_9TRYP</name>
<evidence type="ECO:0000259" key="2">
    <source>
        <dbReference type="Pfam" id="PF25401"/>
    </source>
</evidence>
<feature type="compositionally biased region" description="Basic and acidic residues" evidence="1">
    <location>
        <begin position="326"/>
        <end position="346"/>
    </location>
</feature>
<organism evidence="4 5">
    <name type="scientific">Trypanosoma conorhini</name>
    <dbReference type="NCBI Taxonomy" id="83891"/>
    <lineage>
        <taxon>Eukaryota</taxon>
        <taxon>Discoba</taxon>
        <taxon>Euglenozoa</taxon>
        <taxon>Kinetoplastea</taxon>
        <taxon>Metakinetoplastina</taxon>
        <taxon>Trypanosomatida</taxon>
        <taxon>Trypanosomatidae</taxon>
        <taxon>Trypanosoma</taxon>
    </lineage>
</organism>
<dbReference type="InterPro" id="IPR058803">
    <property type="entry name" value="PH_38"/>
</dbReference>
<feature type="compositionally biased region" description="Basic and acidic residues" evidence="1">
    <location>
        <begin position="515"/>
        <end position="524"/>
    </location>
</feature>
<gene>
    <name evidence="4" type="ORF">Tco025E_03865</name>
</gene>
<feature type="region of interest" description="Disordered" evidence="1">
    <location>
        <begin position="367"/>
        <end position="417"/>
    </location>
</feature>
<sequence>MDWKNASMSGNLTWVKGTAASSPTHATLYSELSPTLIVGFTPHDGAPADYVKFSNVASVMHMAPHTVQLRLRGAAQLSLIAPDAAACLQWVDAINIALSGTQGGSASVGRVASAVVRQSPREQTVSTAGSGVAGFSAWKEPQRVLHPNDARSVSSGAHVTEHGESVPLNDATMSLENVGANRGVAVRRAHDTNPNTSQSMVNSLGFAHPPQSSMVHHGVPERTMLPQRAEDDTFLPPPERGFKEAAAVSRTTEPNLSRISSDVDTSSEMRKGAALFSGNLSQREKLPSASSNYTSQLKPPISTLGPSAVVPLRGMESRRPTVSMTSEDRCDMERGGSHTADLRPPEPPHGPLSFDKAGIELFGSRLPAKGEYSSHPEEVEARGEDKKLSRGDAALSAPHVDADARSNTVKQTVGVPSSKELQSANYAAPVSFQHGAATPAFGSGRFPERKPTHADAGVTRQAVLGATEVEEASGRDALAGPHSRQVNEFLPPPAWQSRGNARSPLKSKTPPETSGVDRPREGYRYHSNRTKSSTPQTTLAESIIDRIINVSPRSAPYAKSSPAVFSPGIDTPSVRLPLRERDGYYRPIEAAVAVIPRDSASGVRGVLGRSSGMKSDWPRNVTERCRASDLLPPKQWGAGPSIAPRYTELYRGRSPPTVHNDARERHTAMQSPAYRRPAEHTSYSAARSSSLSGVGVVRGGPTSPRSRRESFQGASSRDSGRVSRRKKLGRKRRGGALQPAALFLMEPRLFKKHTIQGRRGSEHYVCMTEDGACIVCIPAREFETQYARRQRRLASLEEVLCVYGDGCRAMELRSIDHVSLGMEEEWTHGLDLQVVGLDRLVCVVSRSHALLLEAATAAGANNFVEALNACLLEYA</sequence>
<feature type="compositionally biased region" description="Basic and acidic residues" evidence="1">
    <location>
        <begin position="372"/>
        <end position="390"/>
    </location>
</feature>
<dbReference type="OrthoDB" id="240874at2759"/>
<feature type="region of interest" description="Disordered" evidence="1">
    <location>
        <begin position="647"/>
        <end position="734"/>
    </location>
</feature>
<evidence type="ECO:0008006" key="6">
    <source>
        <dbReference type="Google" id="ProtNLM"/>
    </source>
</evidence>
<evidence type="ECO:0000259" key="3">
    <source>
        <dbReference type="Pfam" id="PF26289"/>
    </source>
</evidence>
<evidence type="ECO:0000313" key="5">
    <source>
        <dbReference type="Proteomes" id="UP000284403"/>
    </source>
</evidence>
<comment type="caution">
    <text evidence="4">The sequence shown here is derived from an EMBL/GenBank/DDBJ whole genome shotgun (WGS) entry which is preliminary data.</text>
</comment>
<dbReference type="EMBL" id="MKKU01000184">
    <property type="protein sequence ID" value="RNF20265.1"/>
    <property type="molecule type" value="Genomic_DNA"/>
</dbReference>
<evidence type="ECO:0000256" key="1">
    <source>
        <dbReference type="SAM" id="MobiDB-lite"/>
    </source>
</evidence>
<dbReference type="Proteomes" id="UP000284403">
    <property type="component" value="Unassembled WGS sequence"/>
</dbReference>
<feature type="region of interest" description="Disordered" evidence="1">
    <location>
        <begin position="282"/>
        <end position="348"/>
    </location>
</feature>
<feature type="region of interest" description="Disordered" evidence="1">
    <location>
        <begin position="470"/>
        <end position="537"/>
    </location>
</feature>